<dbReference type="RefSeq" id="WP_185270117.1">
    <property type="nucleotide sequence ID" value="NZ_CP055156.1"/>
</dbReference>
<feature type="region of interest" description="Disordered" evidence="1">
    <location>
        <begin position="316"/>
        <end position="335"/>
    </location>
</feature>
<dbReference type="KEGG" id="aswu:HUW51_13230"/>
<dbReference type="Pfam" id="PF18962">
    <property type="entry name" value="Por_Secre_tail"/>
    <property type="match status" value="1"/>
</dbReference>
<evidence type="ECO:0000313" key="4">
    <source>
        <dbReference type="Proteomes" id="UP000515237"/>
    </source>
</evidence>
<organism evidence="3 4">
    <name type="scientific">Adhaeribacter swui</name>
    <dbReference type="NCBI Taxonomy" id="2086471"/>
    <lineage>
        <taxon>Bacteria</taxon>
        <taxon>Pseudomonadati</taxon>
        <taxon>Bacteroidota</taxon>
        <taxon>Cytophagia</taxon>
        <taxon>Cytophagales</taxon>
        <taxon>Hymenobacteraceae</taxon>
        <taxon>Adhaeribacter</taxon>
    </lineage>
</organism>
<feature type="region of interest" description="Disordered" evidence="1">
    <location>
        <begin position="858"/>
        <end position="879"/>
    </location>
</feature>
<dbReference type="PRINTS" id="PR00313">
    <property type="entry name" value="CABNDNGRPT"/>
</dbReference>
<accession>A0A7G7G902</accession>
<dbReference type="Proteomes" id="UP000515237">
    <property type="component" value="Chromosome"/>
</dbReference>
<dbReference type="Gene3D" id="2.80.10.50">
    <property type="match status" value="2"/>
</dbReference>
<evidence type="ECO:0000259" key="2">
    <source>
        <dbReference type="Pfam" id="PF18962"/>
    </source>
</evidence>
<keyword evidence="4" id="KW-1185">Reference proteome</keyword>
<dbReference type="EMBL" id="CP055156">
    <property type="protein sequence ID" value="QNF33636.1"/>
    <property type="molecule type" value="Genomic_DNA"/>
</dbReference>
<dbReference type="PANTHER" id="PTHR42754:SF1">
    <property type="entry name" value="LIPOPROTEIN"/>
    <property type="match status" value="1"/>
</dbReference>
<reference evidence="3 4" key="1">
    <citation type="journal article" date="2018" name="Int. J. Syst. Evol. Microbiol.">
        <title>Adhaeribacter swui sp. nov., isolated from wet mud.</title>
        <authorList>
            <person name="Kim D.U."/>
            <person name="Kim K.W."/>
            <person name="Kang M.S."/>
            <person name="Kim J.Y."/>
            <person name="Jang J.H."/>
            <person name="Kim M.K."/>
        </authorList>
    </citation>
    <scope>NUCLEOTIDE SEQUENCE [LARGE SCALE GENOMIC DNA]</scope>
    <source>
        <strain evidence="3 4">KCTC 52873</strain>
    </source>
</reference>
<dbReference type="NCBIfam" id="TIGR04183">
    <property type="entry name" value="Por_Secre_tail"/>
    <property type="match status" value="1"/>
</dbReference>
<dbReference type="PANTHER" id="PTHR42754">
    <property type="entry name" value="ENDOGLUCANASE"/>
    <property type="match status" value="1"/>
</dbReference>
<dbReference type="Gene3D" id="2.60.40.4070">
    <property type="match status" value="1"/>
</dbReference>
<feature type="domain" description="Secretion system C-terminal sorting" evidence="2">
    <location>
        <begin position="917"/>
        <end position="991"/>
    </location>
</feature>
<name>A0A7G7G902_9BACT</name>
<gene>
    <name evidence="3" type="ORF">HUW51_13230</name>
</gene>
<dbReference type="InterPro" id="IPR026444">
    <property type="entry name" value="Secre_tail"/>
</dbReference>
<evidence type="ECO:0000313" key="3">
    <source>
        <dbReference type="EMBL" id="QNF33636.1"/>
    </source>
</evidence>
<protein>
    <submittedName>
        <fullName evidence="3">T9SS type A sorting domain-containing protein</fullName>
    </submittedName>
</protein>
<evidence type="ECO:0000256" key="1">
    <source>
        <dbReference type="SAM" id="MobiDB-lite"/>
    </source>
</evidence>
<dbReference type="AlphaFoldDB" id="A0A7G7G902"/>
<proteinExistence type="predicted"/>
<sequence length="996" mass="107611">MYLRLHRFYRSYLCWNRKQSWRCFFVSLLLQGVLPVAIFAQTKLWDKTIGSDSYDDLYSLQQTLDGGFILGGYSASGKSGNKSESSKGYHDYWVVKLNANGNQQWDKTIGGNFSDDLAMLRQTQDGGYILGGTSFSGKSGDKTQSNQGHNDYWVVKLKADGSKDWDKSFGGNAENYLTAIQQTRDGGFILGGYSSSGKSGDKSQESKGSFDFWVVKIKADGTKEWDKSFGGNNSDLLYALQQTNDGGYILGGTSASGKTGDKTQSNKGDCGNFECITTDYWVVKLNQDGSKAWDKTYGGNAADRLRTLQQTQDGGFILGGHSRSEKSGDKTSAGEGENDYWIIKLNNNGNKVWDKTFGGQNNDYLYSLQQTTSGGYLLGGSSKSEKGGDKSQASIGTSDFWVVKLRADGSKEWDKTMGGNGESYLSALIQANDGGYILGGVSSSGKSQDKTEDSKGGFDFWVVKLTTLVTAQWNMRYGGSGKDNFTTAIRTKDGGYLFGGFTTSGASGDKSQASQGKNDYWIVKSDKNGKKLWEKSFGGQEDDYLNKIIQTADGGYLLAGSTYSGKSGDKSQTSRGDRDYWVVKVDQQGTKEWDKRYGGSGSDELKQVLQLSSGAYVLAGTTNSPATGDISQPSLGKQDYWVIKINSAGTHLWNKRFGGSADETLESIVLTQDGGFLLGGSSDSNNSGDKSENSKGGSDYWLVRISDTGQKVWDKTYGGSGEDKLMALASTGATTGNYILGGTSSSGKSGDKSQPNQGGKDYWILQVFDTGKKMWDNRYGGSGDDELRTIRLTAAGGYLLGGSSTSGANGNKSQDSQGASDYWLLQTNNKGEKEWDQRFGGSAKEELRAVVPTTDGGYLLGGRSDSGESGDRTQPSQGGTDYWLVKIAPVSSSIVASREISSVEEVGEAPPMQLNAYPNPFGDQLAISFTLPETQPATVLIYDSQGRAIATLFQGEAKAHQTYELNWQASKKAAGLYFLQLQSATKKQQLKLLLAK</sequence>